<reference evidence="2 3" key="1">
    <citation type="submission" date="2023-08" db="EMBL/GenBank/DDBJ databases">
        <title>Black Yeasts Isolated from many extreme environments.</title>
        <authorList>
            <person name="Coleine C."/>
            <person name="Stajich J.E."/>
            <person name="Selbmann L."/>
        </authorList>
    </citation>
    <scope>NUCLEOTIDE SEQUENCE [LARGE SCALE GENOMIC DNA]</scope>
    <source>
        <strain evidence="2 3">CCFEE 5792</strain>
    </source>
</reference>
<comment type="caution">
    <text evidence="2">The sequence shown here is derived from an EMBL/GenBank/DDBJ whole genome shotgun (WGS) entry which is preliminary data.</text>
</comment>
<keyword evidence="1" id="KW-0732">Signal</keyword>
<dbReference type="EMBL" id="JAVRRD010000001">
    <property type="protein sequence ID" value="KAK5064602.1"/>
    <property type="molecule type" value="Genomic_DNA"/>
</dbReference>
<evidence type="ECO:0000256" key="1">
    <source>
        <dbReference type="SAM" id="SignalP"/>
    </source>
</evidence>
<dbReference type="RefSeq" id="XP_064711926.1">
    <property type="nucleotide sequence ID" value="XM_064844066.1"/>
</dbReference>
<keyword evidence="3" id="KW-1185">Reference proteome</keyword>
<gene>
    <name evidence="2" type="ORF">LTR84_000436</name>
</gene>
<dbReference type="AlphaFoldDB" id="A0AAV9NQX2"/>
<evidence type="ECO:0000313" key="3">
    <source>
        <dbReference type="Proteomes" id="UP001358417"/>
    </source>
</evidence>
<sequence>MYCFLSVPILALAALANALAISTNPEPIVRVDVTFPCDCIDHWFKHDLKWIRASSKDGCMALETNATLIWALNELPKPEYVSRNYQTLACSLLMQECSWNYSPLDPVVRLLKTTVDNATEAHAGAQPAKQPSQVIPRDAEDVRQFCEFLPEP</sequence>
<dbReference type="GeneID" id="89968658"/>
<organism evidence="2 3">
    <name type="scientific">Exophiala bonariae</name>
    <dbReference type="NCBI Taxonomy" id="1690606"/>
    <lineage>
        <taxon>Eukaryota</taxon>
        <taxon>Fungi</taxon>
        <taxon>Dikarya</taxon>
        <taxon>Ascomycota</taxon>
        <taxon>Pezizomycotina</taxon>
        <taxon>Eurotiomycetes</taxon>
        <taxon>Chaetothyriomycetidae</taxon>
        <taxon>Chaetothyriales</taxon>
        <taxon>Herpotrichiellaceae</taxon>
        <taxon>Exophiala</taxon>
    </lineage>
</organism>
<name>A0AAV9NQX2_9EURO</name>
<feature type="chain" id="PRO_5043429442" evidence="1">
    <location>
        <begin position="21"/>
        <end position="152"/>
    </location>
</feature>
<dbReference type="Proteomes" id="UP001358417">
    <property type="component" value="Unassembled WGS sequence"/>
</dbReference>
<accession>A0AAV9NQX2</accession>
<evidence type="ECO:0000313" key="2">
    <source>
        <dbReference type="EMBL" id="KAK5064602.1"/>
    </source>
</evidence>
<feature type="signal peptide" evidence="1">
    <location>
        <begin position="1"/>
        <end position="20"/>
    </location>
</feature>
<protein>
    <submittedName>
        <fullName evidence="2">Uncharacterized protein</fullName>
    </submittedName>
</protein>
<proteinExistence type="predicted"/>